<evidence type="ECO:0000313" key="5">
    <source>
        <dbReference type="Proteomes" id="UP001175353"/>
    </source>
</evidence>
<evidence type="ECO:0000256" key="2">
    <source>
        <dbReference type="SAM" id="MobiDB-lite"/>
    </source>
</evidence>
<dbReference type="InterPro" id="IPR035979">
    <property type="entry name" value="RBD_domain_sf"/>
</dbReference>
<dbReference type="PANTHER" id="PTHR45735">
    <property type="entry name" value="CLEAVAGE STIMULATION FACTOR SUBUNIT 2"/>
    <property type="match status" value="1"/>
</dbReference>
<accession>A0AAN6QTU8</accession>
<dbReference type="Pfam" id="PF00076">
    <property type="entry name" value="RRM_1"/>
    <property type="match status" value="1"/>
</dbReference>
<dbReference type="SMART" id="SM00360">
    <property type="entry name" value="RRM"/>
    <property type="match status" value="1"/>
</dbReference>
<dbReference type="Gene3D" id="3.30.70.330">
    <property type="match status" value="1"/>
</dbReference>
<dbReference type="InterPro" id="IPR025742">
    <property type="entry name" value="CSTF2_hinge"/>
</dbReference>
<comment type="caution">
    <text evidence="4">The sequence shown here is derived from an EMBL/GenBank/DDBJ whole genome shotgun (WGS) entry which is preliminary data.</text>
</comment>
<feature type="region of interest" description="Disordered" evidence="2">
    <location>
        <begin position="261"/>
        <end position="342"/>
    </location>
</feature>
<dbReference type="InterPro" id="IPR012677">
    <property type="entry name" value="Nucleotide-bd_a/b_plait_sf"/>
</dbReference>
<dbReference type="Gene3D" id="1.25.40.630">
    <property type="match status" value="1"/>
</dbReference>
<dbReference type="GO" id="GO:0003729">
    <property type="term" value="F:mRNA binding"/>
    <property type="evidence" value="ECO:0007669"/>
    <property type="project" value="TreeGrafter"/>
</dbReference>
<dbReference type="Proteomes" id="UP001175353">
    <property type="component" value="Unassembled WGS sequence"/>
</dbReference>
<dbReference type="CDD" id="cd12398">
    <property type="entry name" value="RRM_CSTF2_RNA15_like"/>
    <property type="match status" value="1"/>
</dbReference>
<reference evidence="4" key="1">
    <citation type="submission" date="2023-06" db="EMBL/GenBank/DDBJ databases">
        <title>Black Yeasts Isolated from many extreme environments.</title>
        <authorList>
            <person name="Coleine C."/>
            <person name="Stajich J.E."/>
            <person name="Selbmann L."/>
        </authorList>
    </citation>
    <scope>NUCLEOTIDE SEQUENCE</scope>
    <source>
        <strain evidence="4">CCFEE 5200</strain>
    </source>
</reference>
<feature type="region of interest" description="Disordered" evidence="2">
    <location>
        <begin position="128"/>
        <end position="192"/>
    </location>
</feature>
<dbReference type="EMBL" id="JAUJLE010000085">
    <property type="protein sequence ID" value="KAK0986980.1"/>
    <property type="molecule type" value="Genomic_DNA"/>
</dbReference>
<protein>
    <recommendedName>
        <fullName evidence="3">RRM domain-containing protein</fullName>
    </recommendedName>
</protein>
<name>A0AAN6QTU8_9PEZI</name>
<sequence length="384" mass="41538">MVQASRFQSTRHNDCICLLFSEQLTTNTSTTTSPYHHIDRRKEVATMAAREKGGRVVFIGNIPYGVSEEQICEIFGRVGSVVNFRLVYDKETQRPKGFGFLEYTDVDAAASAVRNLNDFEIMGRTLRVDYSNDNGGGKTGQRDGQREGGEGGAGRAPPPAHFNMNAPSQSNGGDPAALPPLPPGQPLQDGLTAPDAISRTLQAIPAPQLLDIISQMKNMSTVNPAQATALLASAPQLGYAIFQALLLLGLVDTTILSSLVSQPGQAGPPQQQIPPQQPSPVQYQQQMPPQPLYAQPPPQYQQMQPPQAYQQPPIQAYAPTPPVQQPAYQPPPPQQQAPLPGVAPDQQAIIQQIMGMSREHIFSLEEGPRSQILAIRAQFGAPVM</sequence>
<evidence type="ECO:0000256" key="1">
    <source>
        <dbReference type="PROSITE-ProRule" id="PRU00176"/>
    </source>
</evidence>
<feature type="compositionally biased region" description="Pro residues" evidence="2">
    <location>
        <begin position="319"/>
        <end position="335"/>
    </location>
</feature>
<dbReference type="InterPro" id="IPR000504">
    <property type="entry name" value="RRM_dom"/>
</dbReference>
<evidence type="ECO:0000259" key="3">
    <source>
        <dbReference type="PROSITE" id="PS50102"/>
    </source>
</evidence>
<dbReference type="AlphaFoldDB" id="A0AAN6QTU8"/>
<dbReference type="GO" id="GO:0005847">
    <property type="term" value="C:mRNA cleavage and polyadenylation specificity factor complex"/>
    <property type="evidence" value="ECO:0007669"/>
    <property type="project" value="TreeGrafter"/>
</dbReference>
<dbReference type="InterPro" id="IPR038192">
    <property type="entry name" value="CSTF_C_sf"/>
</dbReference>
<organism evidence="4 5">
    <name type="scientific">Friedmanniomyces endolithicus</name>
    <dbReference type="NCBI Taxonomy" id="329885"/>
    <lineage>
        <taxon>Eukaryota</taxon>
        <taxon>Fungi</taxon>
        <taxon>Dikarya</taxon>
        <taxon>Ascomycota</taxon>
        <taxon>Pezizomycotina</taxon>
        <taxon>Dothideomycetes</taxon>
        <taxon>Dothideomycetidae</taxon>
        <taxon>Mycosphaerellales</taxon>
        <taxon>Teratosphaeriaceae</taxon>
        <taxon>Friedmanniomyces</taxon>
    </lineage>
</organism>
<feature type="compositionally biased region" description="Low complexity" evidence="2">
    <location>
        <begin position="300"/>
        <end position="318"/>
    </location>
</feature>
<gene>
    <name evidence="4" type="ORF">LTR91_010030</name>
</gene>
<dbReference type="PROSITE" id="PS50102">
    <property type="entry name" value="RRM"/>
    <property type="match status" value="1"/>
</dbReference>
<dbReference type="Pfam" id="PF14327">
    <property type="entry name" value="CSTF2_hinge"/>
    <property type="match status" value="1"/>
</dbReference>
<keyword evidence="5" id="KW-1185">Reference proteome</keyword>
<dbReference type="Gene3D" id="1.10.20.70">
    <property type="entry name" value="Transcription termination and cleavage factor, C-terminal domain"/>
    <property type="match status" value="1"/>
</dbReference>
<feature type="compositionally biased region" description="Pro residues" evidence="2">
    <location>
        <begin position="288"/>
        <end position="299"/>
    </location>
</feature>
<feature type="compositionally biased region" description="Basic and acidic residues" evidence="2">
    <location>
        <begin position="140"/>
        <end position="149"/>
    </location>
</feature>
<dbReference type="SUPFAM" id="SSF54928">
    <property type="entry name" value="RNA-binding domain, RBD"/>
    <property type="match status" value="1"/>
</dbReference>
<evidence type="ECO:0000313" key="4">
    <source>
        <dbReference type="EMBL" id="KAK0986980.1"/>
    </source>
</evidence>
<keyword evidence="1" id="KW-0694">RNA-binding</keyword>
<proteinExistence type="predicted"/>
<dbReference type="PANTHER" id="PTHR45735:SF2">
    <property type="entry name" value="CLEAVAGE STIMULATION FACTOR SUBUNIT 2"/>
    <property type="match status" value="1"/>
</dbReference>
<feature type="domain" description="RRM" evidence="3">
    <location>
        <begin position="55"/>
        <end position="133"/>
    </location>
</feature>